<dbReference type="Proteomes" id="UP001330434">
    <property type="component" value="Plasmid pBealeia1"/>
</dbReference>
<reference evidence="1 2" key="1">
    <citation type="journal article" date="2024" name="Environ. Microbiol.">
        <title>Novel evolutionary insights on the interactions of the Holosporales (Alphaproteobacteria) with eukaryotic hosts from comparative genomics.</title>
        <authorList>
            <person name="Giovannini M."/>
            <person name="Petroni G."/>
            <person name="Castelli M."/>
        </authorList>
    </citation>
    <scope>NUCLEOTIDE SEQUENCE [LARGE SCALE GENOMIC DNA]</scope>
    <source>
        <strain evidence="1 2">US_Bl 15I1</strain>
    </source>
</reference>
<geneLocation type="plasmid" evidence="1 2">
    <name>pBealeia1</name>
</geneLocation>
<protein>
    <submittedName>
        <fullName evidence="1">Uncharacterized protein</fullName>
    </submittedName>
</protein>
<proteinExistence type="predicted"/>
<name>A0ABZ2C5N8_9PROT</name>
<organism evidence="1 2">
    <name type="scientific">Candidatus Bealeia paramacronuclearis</name>
    <dbReference type="NCBI Taxonomy" id="1921001"/>
    <lineage>
        <taxon>Bacteria</taxon>
        <taxon>Pseudomonadati</taxon>
        <taxon>Pseudomonadota</taxon>
        <taxon>Alphaproteobacteria</taxon>
        <taxon>Holosporales</taxon>
        <taxon>Holosporaceae</taxon>
        <taxon>Candidatus Bealeia</taxon>
    </lineage>
</organism>
<accession>A0ABZ2C5N8</accession>
<evidence type="ECO:0000313" key="1">
    <source>
        <dbReference type="EMBL" id="WVX67797.1"/>
    </source>
</evidence>
<keyword evidence="2" id="KW-1185">Reference proteome</keyword>
<keyword evidence="1" id="KW-0614">Plasmid</keyword>
<gene>
    <name evidence="1" type="ORF">Bealeia1_02016</name>
</gene>
<sequence length="93" mass="10450">MAIVGKPEKKSASEKDIFDLINRGGSVSTQAKSSADLELKEKQLSLRVPLPLIDKIATSIKKRTIRIPRHTWILEAIIEKLSKEEEAKNNMKP</sequence>
<dbReference type="EMBL" id="CP133271">
    <property type="protein sequence ID" value="WVX67797.1"/>
    <property type="molecule type" value="Genomic_DNA"/>
</dbReference>
<evidence type="ECO:0000313" key="2">
    <source>
        <dbReference type="Proteomes" id="UP001330434"/>
    </source>
</evidence>
<dbReference type="RefSeq" id="WP_331256794.1">
    <property type="nucleotide sequence ID" value="NZ_CP133271.1"/>
</dbReference>